<dbReference type="PANTHER" id="PTHR43735">
    <property type="entry name" value="APOPTOSIS-INDUCING FACTOR 1"/>
    <property type="match status" value="1"/>
</dbReference>
<dbReference type="Gene3D" id="3.50.50.60">
    <property type="entry name" value="FAD/NAD(P)-binding domain"/>
    <property type="match status" value="2"/>
</dbReference>
<dbReference type="Proteomes" id="UP001056384">
    <property type="component" value="Chromosome 9"/>
</dbReference>
<evidence type="ECO:0000259" key="1">
    <source>
        <dbReference type="Pfam" id="PF07992"/>
    </source>
</evidence>
<organism evidence="2 3">
    <name type="scientific">Septoria linicola</name>
    <dbReference type="NCBI Taxonomy" id="215465"/>
    <lineage>
        <taxon>Eukaryota</taxon>
        <taxon>Fungi</taxon>
        <taxon>Dikarya</taxon>
        <taxon>Ascomycota</taxon>
        <taxon>Pezizomycotina</taxon>
        <taxon>Dothideomycetes</taxon>
        <taxon>Dothideomycetidae</taxon>
        <taxon>Mycosphaerellales</taxon>
        <taxon>Mycosphaerellaceae</taxon>
        <taxon>Septoria</taxon>
    </lineage>
</organism>
<dbReference type="GO" id="GO:0005737">
    <property type="term" value="C:cytoplasm"/>
    <property type="evidence" value="ECO:0007669"/>
    <property type="project" value="TreeGrafter"/>
</dbReference>
<dbReference type="GO" id="GO:0050660">
    <property type="term" value="F:flavin adenine dinucleotide binding"/>
    <property type="evidence" value="ECO:0007669"/>
    <property type="project" value="TreeGrafter"/>
</dbReference>
<accession>A0A9Q9B0R7</accession>
<sequence>MAVSVPRRVLVAGCSYGGMAFVVNLLDMCAGKPARGNYEQTPPIPEALKGVPVDVHIVDERDGYYHLIGSPLAFACNESAAKFWHKFTDIPAIQHPSVRFSQASVQKVDTDRMVATIKDKITGQVSDHSYDYFLAATGLRRVWPVVPQSISQKGYRQETSDHIHSVRNASEGVVVIGGGAVGIEMAAELKVMEPQLKVTLVQSRDKLLAAEPLPDDTKDKALDLLREAGVEVILGKGRVASNSTTETADGKRVQKLVLQDGTSLTASHVINAVSNQVPTSDYLPKSSLDEDGLVKITPLMRFLNGGKNDERHLAIGDIVKWSGIKRCGGAMAMGYHASVAMFEQMLYERDGVERKLTEWPQTPPMIALAVGKSAVVYDPTEGTRFGEDQMEIFFAKDLGFKGCWDHLKLSEPWNKDDLKEVRNDSPITPCEIPNIRMATKELSLEA</sequence>
<dbReference type="EMBL" id="CP099426">
    <property type="protein sequence ID" value="USW56798.1"/>
    <property type="molecule type" value="Genomic_DNA"/>
</dbReference>
<dbReference type="PRINTS" id="PR00411">
    <property type="entry name" value="PNDRDTASEI"/>
</dbReference>
<dbReference type="PANTHER" id="PTHR43735:SF24">
    <property type="entry name" value="NUCLEOTIDE-DISULPHIDE OXIDOREDUCTASE AMID-LIKE, PUTATIVE (AFU_ORTHOLOGUE AFUA_1G17180)-RELATED"/>
    <property type="match status" value="1"/>
</dbReference>
<dbReference type="InterPro" id="IPR023753">
    <property type="entry name" value="FAD/NAD-binding_dom"/>
</dbReference>
<evidence type="ECO:0000313" key="2">
    <source>
        <dbReference type="EMBL" id="USW56798.1"/>
    </source>
</evidence>
<evidence type="ECO:0000313" key="3">
    <source>
        <dbReference type="Proteomes" id="UP001056384"/>
    </source>
</evidence>
<protein>
    <submittedName>
        <fullName evidence="2">FAD/NAD(P)-binding domain, FAD/NAD(P)-binding domain superfamily</fullName>
    </submittedName>
</protein>
<dbReference type="InterPro" id="IPR036188">
    <property type="entry name" value="FAD/NAD-bd_sf"/>
</dbReference>
<gene>
    <name evidence="2" type="ORF">Slin15195_G101170</name>
</gene>
<proteinExistence type="predicted"/>
<dbReference type="AlphaFoldDB" id="A0A9Q9B0R7"/>
<dbReference type="Pfam" id="PF07992">
    <property type="entry name" value="Pyr_redox_2"/>
    <property type="match status" value="1"/>
</dbReference>
<keyword evidence="3" id="KW-1185">Reference proteome</keyword>
<dbReference type="GO" id="GO:0004174">
    <property type="term" value="F:electron-transferring-flavoprotein dehydrogenase activity"/>
    <property type="evidence" value="ECO:0007669"/>
    <property type="project" value="TreeGrafter"/>
</dbReference>
<reference evidence="2" key="1">
    <citation type="submission" date="2022-06" db="EMBL/GenBank/DDBJ databases">
        <title>Complete genome sequences of two strains of the flax pathogen Septoria linicola.</title>
        <authorList>
            <person name="Lapalu N."/>
            <person name="Simon A."/>
            <person name="Demenou B."/>
            <person name="Paumier D."/>
            <person name="Guillot M.-P."/>
            <person name="Gout L."/>
            <person name="Valade R."/>
        </authorList>
    </citation>
    <scope>NUCLEOTIDE SEQUENCE</scope>
    <source>
        <strain evidence="2">SE15195</strain>
    </source>
</reference>
<dbReference type="SUPFAM" id="SSF51905">
    <property type="entry name" value="FAD/NAD(P)-binding domain"/>
    <property type="match status" value="1"/>
</dbReference>
<feature type="domain" description="FAD/NAD(P)-binding" evidence="1">
    <location>
        <begin position="96"/>
        <end position="334"/>
    </location>
</feature>
<name>A0A9Q9B0R7_9PEZI</name>